<evidence type="ECO:0000313" key="3">
    <source>
        <dbReference type="Proteomes" id="UP000190959"/>
    </source>
</evidence>
<sequence length="111" mass="12798">MELEEKETLYIPLGLKTRTEIFDGFGKEELLKSIIASLVSAIIDAVIYFISKSTAFCVVFILSSIAGSVMMLTKDQTNISVVDQMKFMVKFYNSQKIYRYKYLDEWGIDKR</sequence>
<reference evidence="2 3" key="1">
    <citation type="submission" date="2017-02" db="EMBL/GenBank/DDBJ databases">
        <title>Genome sequence of Clostridium beijerinckii Br21.</title>
        <authorList>
            <person name="Fonseca B.C."/>
            <person name="Guazzaroni M.E."/>
            <person name="Riano-Pachon D.M."/>
            <person name="Reginatto V."/>
        </authorList>
    </citation>
    <scope>NUCLEOTIDE SEQUENCE [LARGE SCALE GENOMIC DNA]</scope>
    <source>
        <strain evidence="2 3">Br21</strain>
    </source>
</reference>
<keyword evidence="1" id="KW-0812">Transmembrane</keyword>
<feature type="transmembrane region" description="Helical" evidence="1">
    <location>
        <begin position="55"/>
        <end position="73"/>
    </location>
</feature>
<accession>A0A1S9N5K5</accession>
<proteinExistence type="predicted"/>
<dbReference type="AlphaFoldDB" id="A0A1S9N5K5"/>
<dbReference type="Proteomes" id="UP000190959">
    <property type="component" value="Unassembled WGS sequence"/>
</dbReference>
<keyword evidence="1" id="KW-0472">Membrane</keyword>
<dbReference type="EMBL" id="MWMH01000004">
    <property type="protein sequence ID" value="OOP72824.1"/>
    <property type="molecule type" value="Genomic_DNA"/>
</dbReference>
<dbReference type="RefSeq" id="WP_078115912.1">
    <property type="nucleotide sequence ID" value="NZ_MWMH01000004.1"/>
</dbReference>
<name>A0A1S9N5K5_CLOBE</name>
<evidence type="ECO:0000256" key="1">
    <source>
        <dbReference type="SAM" id="Phobius"/>
    </source>
</evidence>
<protein>
    <recommendedName>
        <fullName evidence="4">PrgI family protein</fullName>
    </recommendedName>
</protein>
<comment type="caution">
    <text evidence="2">The sequence shown here is derived from an EMBL/GenBank/DDBJ whole genome shotgun (WGS) entry which is preliminary data.</text>
</comment>
<gene>
    <name evidence="2" type="ORF">CBEIBR21_13480</name>
</gene>
<evidence type="ECO:0000313" key="2">
    <source>
        <dbReference type="EMBL" id="OOP72824.1"/>
    </source>
</evidence>
<evidence type="ECO:0008006" key="4">
    <source>
        <dbReference type="Google" id="ProtNLM"/>
    </source>
</evidence>
<keyword evidence="1" id="KW-1133">Transmembrane helix</keyword>
<organism evidence="2 3">
    <name type="scientific">Clostridium beijerinckii</name>
    <name type="common">Clostridium MP</name>
    <dbReference type="NCBI Taxonomy" id="1520"/>
    <lineage>
        <taxon>Bacteria</taxon>
        <taxon>Bacillati</taxon>
        <taxon>Bacillota</taxon>
        <taxon>Clostridia</taxon>
        <taxon>Eubacteriales</taxon>
        <taxon>Clostridiaceae</taxon>
        <taxon>Clostridium</taxon>
    </lineage>
</organism>